<dbReference type="InterPro" id="IPR013766">
    <property type="entry name" value="Thioredoxin_domain"/>
</dbReference>
<dbReference type="Pfam" id="PF14289">
    <property type="entry name" value="DUF4369"/>
    <property type="match status" value="1"/>
</dbReference>
<evidence type="ECO:0000313" key="7">
    <source>
        <dbReference type="EMBL" id="EGF52391.1"/>
    </source>
</evidence>
<dbReference type="PANTHER" id="PTHR42852">
    <property type="entry name" value="THIOL:DISULFIDE INTERCHANGE PROTEIN DSBE"/>
    <property type="match status" value="1"/>
</dbReference>
<protein>
    <submittedName>
        <fullName evidence="7">Antioxidant, AhpC/TSA family</fullName>
    </submittedName>
</protein>
<dbReference type="SUPFAM" id="SSF52833">
    <property type="entry name" value="Thioredoxin-like"/>
    <property type="match status" value="1"/>
</dbReference>
<evidence type="ECO:0000256" key="4">
    <source>
        <dbReference type="ARBA" id="ARBA00023284"/>
    </source>
</evidence>
<keyword evidence="8" id="KW-1185">Reference proteome</keyword>
<keyword evidence="5" id="KW-0732">Signal</keyword>
<dbReference type="InterPro" id="IPR017937">
    <property type="entry name" value="Thioredoxin_CS"/>
</dbReference>
<dbReference type="InterPro" id="IPR000866">
    <property type="entry name" value="AhpC/TSA"/>
</dbReference>
<evidence type="ECO:0000313" key="8">
    <source>
        <dbReference type="Proteomes" id="UP000010321"/>
    </source>
</evidence>
<evidence type="ECO:0000256" key="1">
    <source>
        <dbReference type="ARBA" id="ARBA00004196"/>
    </source>
</evidence>
<comment type="subcellular location">
    <subcellularLocation>
        <location evidence="1">Cell envelope</location>
    </subcellularLocation>
</comment>
<dbReference type="Pfam" id="PF00578">
    <property type="entry name" value="AhpC-TSA"/>
    <property type="match status" value="1"/>
</dbReference>
<keyword evidence="4" id="KW-0676">Redox-active center</keyword>
<dbReference type="InterPro" id="IPR025380">
    <property type="entry name" value="DUF4369"/>
</dbReference>
<dbReference type="InterPro" id="IPR036249">
    <property type="entry name" value="Thioredoxin-like_sf"/>
</dbReference>
<dbReference type="CDD" id="cd02966">
    <property type="entry name" value="TlpA_like_family"/>
    <property type="match status" value="1"/>
</dbReference>
<proteinExistence type="predicted"/>
<dbReference type="PROSITE" id="PS51257">
    <property type="entry name" value="PROKAR_LIPOPROTEIN"/>
    <property type="match status" value="1"/>
</dbReference>
<dbReference type="PROSITE" id="PS51352">
    <property type="entry name" value="THIOREDOXIN_2"/>
    <property type="match status" value="1"/>
</dbReference>
<gene>
    <name evidence="7" type="ORF">HMPREF9445_01622</name>
</gene>
<dbReference type="Proteomes" id="UP000010321">
    <property type="component" value="Unassembled WGS sequence"/>
</dbReference>
<feature type="chain" id="PRO_5046457961" evidence="5">
    <location>
        <begin position="20"/>
        <end position="369"/>
    </location>
</feature>
<evidence type="ECO:0000256" key="5">
    <source>
        <dbReference type="SAM" id="SignalP"/>
    </source>
</evidence>
<dbReference type="PANTHER" id="PTHR42852:SF6">
    <property type="entry name" value="THIOL:DISULFIDE INTERCHANGE PROTEIN DSBE"/>
    <property type="match status" value="1"/>
</dbReference>
<dbReference type="EMBL" id="AFBM01000016">
    <property type="protein sequence ID" value="EGF52391.1"/>
    <property type="molecule type" value="Genomic_DNA"/>
</dbReference>
<sequence length="369" mass="40681">MNKAMKKLTYLLAAAAVFAACNSGNQGYTVTGTIEGATDGDTVFLQTVEGRQLVKLDSAVITNGTFTFKGTQDTAANRYLTYSPAGAEGMIMDFFLENGKINIKLNGKSSSATGTANNDIYQAIRTQLNELDSQMENIYTSMTDTALTDQQREAKGKEMSALESKMMEVAKAGISQNITNAVGVHLLKSNYYYLDVKELDPLMPQIPATYSNDATIIRIKENVEKMKATAVGQKFTDFEMQTPEGKTVKLSDYVGKGKTVLVDFWASWCGPCRREMPNLVEAYAKYKNKNFEIVGVSLDQNGDSWKEAIDKLNITWPQMSDLKYWNNEGAKLYAVSSIPHTVLIDGDGIILARGLHGEELQEKLAEVLK</sequence>
<feature type="signal peptide" evidence="5">
    <location>
        <begin position="1"/>
        <end position="19"/>
    </location>
</feature>
<dbReference type="Gene3D" id="3.40.30.10">
    <property type="entry name" value="Glutaredoxin"/>
    <property type="match status" value="1"/>
</dbReference>
<evidence type="ECO:0000256" key="2">
    <source>
        <dbReference type="ARBA" id="ARBA00022748"/>
    </source>
</evidence>
<keyword evidence="3" id="KW-1015">Disulfide bond</keyword>
<feature type="domain" description="Thioredoxin" evidence="6">
    <location>
        <begin position="229"/>
        <end position="369"/>
    </location>
</feature>
<comment type="caution">
    <text evidence="7">The sequence shown here is derived from an EMBL/GenBank/DDBJ whole genome shotgun (WGS) entry which is preliminary data.</text>
</comment>
<dbReference type="InterPro" id="IPR050553">
    <property type="entry name" value="Thioredoxin_ResA/DsbE_sf"/>
</dbReference>
<keyword evidence="2" id="KW-0201">Cytochrome c-type biogenesis</keyword>
<dbReference type="PROSITE" id="PS00194">
    <property type="entry name" value="THIOREDOXIN_1"/>
    <property type="match status" value="1"/>
</dbReference>
<evidence type="ECO:0000259" key="6">
    <source>
        <dbReference type="PROSITE" id="PS51352"/>
    </source>
</evidence>
<organism evidence="7 8">
    <name type="scientific">Bacteroides clarus YIT 12056</name>
    <dbReference type="NCBI Taxonomy" id="762984"/>
    <lineage>
        <taxon>Bacteria</taxon>
        <taxon>Pseudomonadati</taxon>
        <taxon>Bacteroidota</taxon>
        <taxon>Bacteroidia</taxon>
        <taxon>Bacteroidales</taxon>
        <taxon>Bacteroidaceae</taxon>
        <taxon>Bacteroides</taxon>
    </lineage>
</organism>
<reference evidence="7 8" key="1">
    <citation type="submission" date="2011-02" db="EMBL/GenBank/DDBJ databases">
        <authorList>
            <person name="Weinstock G."/>
            <person name="Sodergren E."/>
            <person name="Clifton S."/>
            <person name="Fulton L."/>
            <person name="Fulton B."/>
            <person name="Courtney L."/>
            <person name="Fronick C."/>
            <person name="Harrison M."/>
            <person name="Strong C."/>
            <person name="Farmer C."/>
            <person name="Delahaunty K."/>
            <person name="Markovic C."/>
            <person name="Hall O."/>
            <person name="Minx P."/>
            <person name="Tomlinson C."/>
            <person name="Mitreva M."/>
            <person name="Hou S."/>
            <person name="Chen J."/>
            <person name="Wollam A."/>
            <person name="Pepin K.H."/>
            <person name="Johnson M."/>
            <person name="Bhonagiri V."/>
            <person name="Zhang X."/>
            <person name="Suruliraj S."/>
            <person name="Warren W."/>
            <person name="Chinwalla A."/>
            <person name="Mardis E.R."/>
            <person name="Wilson R.K."/>
        </authorList>
    </citation>
    <scope>NUCLEOTIDE SEQUENCE [LARGE SCALE GENOMIC DNA]</scope>
    <source>
        <strain evidence="7 8">YIT 12056</strain>
    </source>
</reference>
<accession>A0ABN0CPA4</accession>
<evidence type="ECO:0000256" key="3">
    <source>
        <dbReference type="ARBA" id="ARBA00023157"/>
    </source>
</evidence>
<name>A0ABN0CPA4_9BACE</name>